<dbReference type="SUPFAM" id="SSF51126">
    <property type="entry name" value="Pectin lyase-like"/>
    <property type="match status" value="1"/>
</dbReference>
<evidence type="ECO:0000256" key="1">
    <source>
        <dbReference type="SAM" id="MobiDB-lite"/>
    </source>
</evidence>
<protein>
    <submittedName>
        <fullName evidence="3">Unannotated protein</fullName>
    </submittedName>
</protein>
<dbReference type="SMART" id="SM00710">
    <property type="entry name" value="PbH1"/>
    <property type="match status" value="6"/>
</dbReference>
<feature type="domain" description="Right handed beta helix" evidence="2">
    <location>
        <begin position="82"/>
        <end position="247"/>
    </location>
</feature>
<dbReference type="InterPro" id="IPR011050">
    <property type="entry name" value="Pectin_lyase_fold/virulence"/>
</dbReference>
<name>A0A6J6F5J9_9ZZZZ</name>
<evidence type="ECO:0000313" key="3">
    <source>
        <dbReference type="EMBL" id="CAB4584101.1"/>
    </source>
</evidence>
<dbReference type="Gene3D" id="2.160.20.10">
    <property type="entry name" value="Single-stranded right-handed beta-helix, Pectin lyase-like"/>
    <property type="match status" value="2"/>
</dbReference>
<evidence type="ECO:0000259" key="2">
    <source>
        <dbReference type="Pfam" id="PF13229"/>
    </source>
</evidence>
<accession>A0A6J6F5J9</accession>
<dbReference type="EMBL" id="CAEZSR010000174">
    <property type="protein sequence ID" value="CAB4584101.1"/>
    <property type="molecule type" value="Genomic_DNA"/>
</dbReference>
<dbReference type="InterPro" id="IPR039448">
    <property type="entry name" value="Beta_helix"/>
</dbReference>
<proteinExistence type="predicted"/>
<feature type="compositionally biased region" description="Low complexity" evidence="1">
    <location>
        <begin position="390"/>
        <end position="399"/>
    </location>
</feature>
<dbReference type="InterPro" id="IPR006626">
    <property type="entry name" value="PbH1"/>
</dbReference>
<feature type="region of interest" description="Disordered" evidence="1">
    <location>
        <begin position="366"/>
        <end position="399"/>
    </location>
</feature>
<dbReference type="AlphaFoldDB" id="A0A6J6F5J9"/>
<dbReference type="InterPro" id="IPR012334">
    <property type="entry name" value="Pectin_lyas_fold"/>
</dbReference>
<reference evidence="3" key="1">
    <citation type="submission" date="2020-05" db="EMBL/GenBank/DDBJ databases">
        <authorList>
            <person name="Chiriac C."/>
            <person name="Salcher M."/>
            <person name="Ghai R."/>
            <person name="Kavagutti S V."/>
        </authorList>
    </citation>
    <scope>NUCLEOTIDE SEQUENCE</scope>
</reference>
<organism evidence="3">
    <name type="scientific">freshwater metagenome</name>
    <dbReference type="NCBI Taxonomy" id="449393"/>
    <lineage>
        <taxon>unclassified sequences</taxon>
        <taxon>metagenomes</taxon>
        <taxon>ecological metagenomes</taxon>
    </lineage>
</organism>
<sequence length="417" mass="43886">MPGEFDTIQAAVDAASSGDLVLIAPGVYEEAVDVTTNEIVIRGLDRNEVILDGGFELDNGIRVVGANGVAIENLTTRNYTKNGIFFTGVTGYRASYITTYRTGDYGIYAFDSVQGQIEHSFASGSPDAGVYIGQCFPCDAVIDAIVSEHNGLGYSGTNAGGNLLIVNSTFRNNRAGIVPNSGSYELCYPQRDTTIVGNIVHSNNQPDTPAIDVAILAMGNGILSAGGVRNTIERNLVFDHDKTGIGLVPFLEEDANDDLPTRDEWEIDCATQKQQAPTEPDGALLWDSFENRVIGNVVSDSRSADLAVASAGSDISTFGNCFSGNTFGTTAPTDLERLAPCDGAVAGSGWDVGVLNVVEWLVEAETRPPAQPYETAPTPEPGPQENMPDAATAPASPATNVPFAVDLDAITVPSKPA</sequence>
<dbReference type="Pfam" id="PF13229">
    <property type="entry name" value="Beta_helix"/>
    <property type="match status" value="1"/>
</dbReference>
<gene>
    <name evidence="3" type="ORF">UFOPK1493_03286</name>
</gene>